<accession>A0A0F0VVX2</accession>
<dbReference type="EMBL" id="LDZF01000008">
    <property type="protein sequence ID" value="KMK14117.1"/>
    <property type="molecule type" value="Genomic_DNA"/>
</dbReference>
<dbReference type="NCBIfam" id="NF003915">
    <property type="entry name" value="PRK05441.1"/>
    <property type="match status" value="1"/>
</dbReference>
<dbReference type="GO" id="GO:0016835">
    <property type="term" value="F:carbon-oxygen lyase activity"/>
    <property type="evidence" value="ECO:0007669"/>
    <property type="project" value="InterPro"/>
</dbReference>
<evidence type="ECO:0000256" key="3">
    <source>
        <dbReference type="SAM" id="MobiDB-lite"/>
    </source>
</evidence>
<dbReference type="Gene3D" id="1.10.8.1080">
    <property type="match status" value="1"/>
</dbReference>
<name>A0A0F0VVX2_PLUGE</name>
<dbReference type="GO" id="GO:0046348">
    <property type="term" value="P:amino sugar catabolic process"/>
    <property type="evidence" value="ECO:0007669"/>
    <property type="project" value="InterPro"/>
</dbReference>
<dbReference type="InterPro" id="IPR040190">
    <property type="entry name" value="MURQ/GCKR"/>
</dbReference>
<evidence type="ECO:0000256" key="1">
    <source>
        <dbReference type="ARBA" id="ARBA00023239"/>
    </source>
</evidence>
<evidence type="ECO:0000313" key="7">
    <source>
        <dbReference type="EMBL" id="MDQ2308101.1"/>
    </source>
</evidence>
<dbReference type="InterPro" id="IPR001347">
    <property type="entry name" value="SIS_dom"/>
</dbReference>
<dbReference type="GO" id="GO:0016803">
    <property type="term" value="F:ether hydrolase activity"/>
    <property type="evidence" value="ECO:0007669"/>
    <property type="project" value="TreeGrafter"/>
</dbReference>
<evidence type="ECO:0000313" key="5">
    <source>
        <dbReference type="EMBL" id="EML1470588.1"/>
    </source>
</evidence>
<dbReference type="Proteomes" id="UP001236270">
    <property type="component" value="Unassembled WGS sequence"/>
</dbReference>
<dbReference type="PANTHER" id="PTHR10088">
    <property type="entry name" value="GLUCOKINASE REGULATORY PROTEIN"/>
    <property type="match status" value="1"/>
</dbReference>
<protein>
    <submittedName>
        <fullName evidence="6">GckR family protein</fullName>
    </submittedName>
    <submittedName>
        <fullName evidence="5">N-acetylmuramic acid 6-phosphate etherase</fullName>
    </submittedName>
</protein>
<dbReference type="GO" id="GO:0009254">
    <property type="term" value="P:peptidoglycan turnover"/>
    <property type="evidence" value="ECO:0007669"/>
    <property type="project" value="TreeGrafter"/>
</dbReference>
<dbReference type="EMBL" id="JAVDNV010000002">
    <property type="protein sequence ID" value="MDQ2308101.1"/>
    <property type="molecule type" value="Genomic_DNA"/>
</dbReference>
<dbReference type="GO" id="GO:0097367">
    <property type="term" value="F:carbohydrate derivative binding"/>
    <property type="evidence" value="ECO:0007669"/>
    <property type="project" value="InterPro"/>
</dbReference>
<proteinExistence type="predicted"/>
<keyword evidence="8" id="KW-1185">Reference proteome</keyword>
<feature type="domain" description="SIS" evidence="4">
    <location>
        <begin position="57"/>
        <end position="217"/>
    </location>
</feature>
<dbReference type="InterPro" id="IPR046348">
    <property type="entry name" value="SIS_dom_sf"/>
</dbReference>
<reference evidence="6 8" key="1">
    <citation type="submission" date="2015-05" db="EMBL/GenBank/DDBJ databases">
        <title>Genome sequences of Pluralibacter gergoviae.</title>
        <authorList>
            <person name="Greninger A.L."/>
            <person name="Miller S."/>
        </authorList>
    </citation>
    <scope>NUCLEOTIDE SEQUENCE [LARGE SCALE GENOMIC DNA]</scope>
    <source>
        <strain evidence="6 8">JS81F13</strain>
    </source>
</reference>
<dbReference type="Gene3D" id="3.40.50.10490">
    <property type="entry name" value="Glucose-6-phosphate isomerase like protein, domain 1"/>
    <property type="match status" value="1"/>
</dbReference>
<dbReference type="Pfam" id="PF22645">
    <property type="entry name" value="GKRP_SIS_N"/>
    <property type="match status" value="1"/>
</dbReference>
<evidence type="ECO:0000259" key="4">
    <source>
        <dbReference type="PROSITE" id="PS51464"/>
    </source>
</evidence>
<dbReference type="RefSeq" id="WP_045288053.1">
    <property type="nucleotide sequence ID" value="NZ_CACVCI010000001.1"/>
</dbReference>
<evidence type="ECO:0000313" key="8">
    <source>
        <dbReference type="Proteomes" id="UP000036196"/>
    </source>
</evidence>
<sequence>MSSTAASAGASRRNPQTANIDRLTTREMLEAIGREDGKVVEAVTACLPDIVRLVDNATATISRGGRVVLAGAGASGRAAVLAAGEFAPDNKHALMALIAGGALSMMQTVDGVAGDYDRGLKDLKAIAFSENDMLIGLSVSGKTPWLWGAMRYAWSLGARVALISEALDTEAAQLAEIAILPQTGPEVVAGYNTPKAHLAQKHILNMLTTALAVRSGRVFGNLRVDVAASSTRWQERQIAIVMEAAGCGREEAKSALAACGNHCRTAILMLLSGLDAWRARELLSENGDSLRIALAEAIGRSTVAG</sequence>
<gene>
    <name evidence="6" type="ORF">ABW06_09615</name>
    <name evidence="5" type="ORF">QEG54_001282</name>
    <name evidence="7" type="ORF">RBJ30_03145</name>
</gene>
<dbReference type="STRING" id="61647.LG71_22215"/>
<organism evidence="6 8">
    <name type="scientific">Pluralibacter gergoviae</name>
    <name type="common">Enterobacter gergoviae</name>
    <dbReference type="NCBI Taxonomy" id="61647"/>
    <lineage>
        <taxon>Bacteria</taxon>
        <taxon>Pseudomonadati</taxon>
        <taxon>Pseudomonadota</taxon>
        <taxon>Gammaproteobacteria</taxon>
        <taxon>Enterobacterales</taxon>
        <taxon>Enterobacteriaceae</taxon>
        <taxon>Pluralibacter</taxon>
    </lineage>
</organism>
<comment type="caution">
    <text evidence="6">The sequence shown here is derived from an EMBL/GenBank/DDBJ whole genome shotgun (WGS) entry which is preliminary data.</text>
</comment>
<keyword evidence="2" id="KW-0119">Carbohydrate metabolism</keyword>
<dbReference type="PATRIC" id="fig|61647.13.peg.5132"/>
<dbReference type="NCBIfam" id="NF009222">
    <property type="entry name" value="PRK12570.1"/>
    <property type="match status" value="1"/>
</dbReference>
<dbReference type="InterPro" id="IPR005488">
    <property type="entry name" value="Etherase_MurQ"/>
</dbReference>
<keyword evidence="1" id="KW-0456">Lyase</keyword>
<evidence type="ECO:0000313" key="6">
    <source>
        <dbReference type="EMBL" id="KMK14117.1"/>
    </source>
</evidence>
<feature type="region of interest" description="Disordered" evidence="3">
    <location>
        <begin position="1"/>
        <end position="21"/>
    </location>
</feature>
<reference evidence="5" key="3">
    <citation type="submission" date="2024-02" db="EMBL/GenBank/DDBJ databases">
        <authorList>
            <consortium name="Clinical and Environmental Microbiology Branch: Whole genome sequencing antimicrobial resistance pathogens in the healthcare setting"/>
        </authorList>
    </citation>
    <scope>NUCLEOTIDE SEQUENCE</scope>
    <source>
        <strain evidence="5">2021DK-00143</strain>
    </source>
</reference>
<feature type="compositionally biased region" description="Low complexity" evidence="3">
    <location>
        <begin position="1"/>
        <end position="11"/>
    </location>
</feature>
<dbReference type="SUPFAM" id="SSF53697">
    <property type="entry name" value="SIS domain"/>
    <property type="match status" value="1"/>
</dbReference>
<dbReference type="EMBL" id="ABLOKC030000005">
    <property type="protein sequence ID" value="EML1470588.1"/>
    <property type="molecule type" value="Genomic_DNA"/>
</dbReference>
<evidence type="ECO:0000256" key="2">
    <source>
        <dbReference type="ARBA" id="ARBA00023277"/>
    </source>
</evidence>
<dbReference type="Proteomes" id="UP000036196">
    <property type="component" value="Unassembled WGS sequence"/>
</dbReference>
<dbReference type="PROSITE" id="PS51464">
    <property type="entry name" value="SIS"/>
    <property type="match status" value="1"/>
</dbReference>
<reference evidence="7" key="2">
    <citation type="submission" date="2023-08" db="EMBL/GenBank/DDBJ databases">
        <title>WGS of pathogenic bacterial species, Los Angeles County Public Health Laboratories.</title>
        <authorList>
            <person name="Garrigues J.M."/>
            <person name="Green N.M."/>
        </authorList>
    </citation>
    <scope>NUCLEOTIDE SEQUENCE</scope>
    <source>
        <strain evidence="7">LACPHL-BACT-2023-00068</strain>
    </source>
</reference>
<dbReference type="PANTHER" id="PTHR10088:SF4">
    <property type="entry name" value="GLUCOKINASE REGULATORY PROTEIN"/>
    <property type="match status" value="1"/>
</dbReference>
<dbReference type="eggNOG" id="COG2103">
    <property type="taxonomic scope" value="Bacteria"/>
</dbReference>
<dbReference type="CDD" id="cd05007">
    <property type="entry name" value="SIS_Etherase"/>
    <property type="match status" value="1"/>
</dbReference>
<dbReference type="AlphaFoldDB" id="A0A0F0VVX2"/>
<dbReference type="GeneID" id="61383931"/>